<reference evidence="3" key="1">
    <citation type="submission" date="2022-11" db="UniProtKB">
        <authorList>
            <consortium name="WormBaseParasite"/>
        </authorList>
    </citation>
    <scope>IDENTIFICATION</scope>
</reference>
<accession>A0A914QYD9</accession>
<protein>
    <submittedName>
        <fullName evidence="3">Secreted protein</fullName>
    </submittedName>
</protein>
<evidence type="ECO:0000313" key="3">
    <source>
        <dbReference type="WBParaSite" id="PDA_v2.g4084.t1"/>
    </source>
</evidence>
<keyword evidence="1" id="KW-0732">Signal</keyword>
<keyword evidence="2" id="KW-1185">Reference proteome</keyword>
<name>A0A914QYD9_9BILA</name>
<dbReference type="AlphaFoldDB" id="A0A914QYD9"/>
<feature type="chain" id="PRO_5036950928" evidence="1">
    <location>
        <begin position="24"/>
        <end position="98"/>
    </location>
</feature>
<evidence type="ECO:0000313" key="2">
    <source>
        <dbReference type="Proteomes" id="UP000887578"/>
    </source>
</evidence>
<evidence type="ECO:0000256" key="1">
    <source>
        <dbReference type="SAM" id="SignalP"/>
    </source>
</evidence>
<dbReference type="Proteomes" id="UP000887578">
    <property type="component" value="Unplaced"/>
</dbReference>
<sequence>MKFFSSELLLCFYICAQFSFLDSSTKFRRHRNSSRASGILGAGKTHKWENRSSDEMLSDRSVQAVQSGEDVLLSGFGRINLTLTSGTLEFKVCGCAET</sequence>
<proteinExistence type="predicted"/>
<dbReference type="WBParaSite" id="PDA_v2.g4084.t1">
    <property type="protein sequence ID" value="PDA_v2.g4084.t1"/>
    <property type="gene ID" value="PDA_v2.g4084"/>
</dbReference>
<organism evidence="2 3">
    <name type="scientific">Panagrolaimus davidi</name>
    <dbReference type="NCBI Taxonomy" id="227884"/>
    <lineage>
        <taxon>Eukaryota</taxon>
        <taxon>Metazoa</taxon>
        <taxon>Ecdysozoa</taxon>
        <taxon>Nematoda</taxon>
        <taxon>Chromadorea</taxon>
        <taxon>Rhabditida</taxon>
        <taxon>Tylenchina</taxon>
        <taxon>Panagrolaimomorpha</taxon>
        <taxon>Panagrolaimoidea</taxon>
        <taxon>Panagrolaimidae</taxon>
        <taxon>Panagrolaimus</taxon>
    </lineage>
</organism>
<feature type="signal peptide" evidence="1">
    <location>
        <begin position="1"/>
        <end position="23"/>
    </location>
</feature>